<accession>A0A2U1AJT5</accession>
<dbReference type="SUPFAM" id="SSF54523">
    <property type="entry name" value="Pili subunits"/>
    <property type="match status" value="1"/>
</dbReference>
<dbReference type="InterPro" id="IPR045584">
    <property type="entry name" value="Pilin-like"/>
</dbReference>
<evidence type="ECO:0000313" key="3">
    <source>
        <dbReference type="Proteomes" id="UP000245959"/>
    </source>
</evidence>
<gene>
    <name evidence="2" type="ORF">C8D82_1334</name>
</gene>
<dbReference type="Proteomes" id="UP000245959">
    <property type="component" value="Unassembled WGS sequence"/>
</dbReference>
<keyword evidence="1" id="KW-0472">Membrane</keyword>
<feature type="transmembrane region" description="Helical" evidence="1">
    <location>
        <begin position="36"/>
        <end position="56"/>
    </location>
</feature>
<keyword evidence="3" id="KW-1185">Reference proteome</keyword>
<dbReference type="Gene3D" id="3.30.700.10">
    <property type="entry name" value="Glycoprotein, Type 4 Pilin"/>
    <property type="match status" value="1"/>
</dbReference>
<keyword evidence="1" id="KW-1133">Transmembrane helix</keyword>
<comment type="caution">
    <text evidence="2">The sequence shown here is derived from an EMBL/GenBank/DDBJ whole genome shotgun (WGS) entry which is preliminary data.</text>
</comment>
<proteinExistence type="predicted"/>
<dbReference type="NCBIfam" id="TIGR02532">
    <property type="entry name" value="IV_pilin_GFxxxE"/>
    <property type="match status" value="2"/>
</dbReference>
<dbReference type="EMBL" id="QEKH01000033">
    <property type="protein sequence ID" value="PVY36678.1"/>
    <property type="molecule type" value="Genomic_DNA"/>
</dbReference>
<sequence>MKVQKMFTLIEVLIVIAIIAILSFPGEKKVGKEKPYNGMCVTSFLFMPLVGFAPPAPRKKSGNDPRAPRRGIGARYLAAAPCRTLVDFAPRKKRCFTLIELLIVIAMIAILAAMLLPALNKARESAKSIGCVNNLKQINLAHGLYSDDSRDYIAAGFQAKTKIAWPVFLTPYIGRSGAEKIFRCPGSTPASSKSMKWYVGISPKFPEECQISYAQSVDISQLANNAGVQQLKYHKRGEFKKPSITGIGFDAYMNKCPFESCAGYYSLTNASHFYGQDYGHGGGVNLMLLDGHVGKITRNQIDVAVLSSDNRIKNFGINWKTTDNF</sequence>
<evidence type="ECO:0000256" key="1">
    <source>
        <dbReference type="SAM" id="Phobius"/>
    </source>
</evidence>
<reference evidence="2 3" key="1">
    <citation type="submission" date="2018-04" db="EMBL/GenBank/DDBJ databases">
        <title>Genomic Encyclopedia of Type Strains, Phase IV (KMG-IV): sequencing the most valuable type-strain genomes for metagenomic binning, comparative biology and taxonomic classification.</title>
        <authorList>
            <person name="Goeker M."/>
        </authorList>
    </citation>
    <scope>NUCLEOTIDE SEQUENCE [LARGE SCALE GENOMIC DNA]</scope>
    <source>
        <strain evidence="2 3">DSM 14823</strain>
    </source>
</reference>
<name>A0A2U1AJT5_9BACT</name>
<dbReference type="OrthoDB" id="188384at2"/>
<protein>
    <submittedName>
        <fullName evidence="2">Prepilin-type N-terminal cleavage/methylation domain-containing protein/prepilin-type processing-associated H-X9-DG protein</fullName>
    </submittedName>
</protein>
<feature type="transmembrane region" description="Helical" evidence="1">
    <location>
        <begin position="7"/>
        <end position="24"/>
    </location>
</feature>
<dbReference type="Pfam" id="PF07963">
    <property type="entry name" value="N_methyl"/>
    <property type="match status" value="2"/>
</dbReference>
<evidence type="ECO:0000313" key="2">
    <source>
        <dbReference type="EMBL" id="PVY36678.1"/>
    </source>
</evidence>
<dbReference type="InterPro" id="IPR012902">
    <property type="entry name" value="N_methyl_site"/>
</dbReference>
<dbReference type="RefSeq" id="WP_116885415.1">
    <property type="nucleotide sequence ID" value="NZ_CABMMC010000027.1"/>
</dbReference>
<organism evidence="2 3">
    <name type="scientific">Victivallis vadensis</name>
    <dbReference type="NCBI Taxonomy" id="172901"/>
    <lineage>
        <taxon>Bacteria</taxon>
        <taxon>Pseudomonadati</taxon>
        <taxon>Lentisphaerota</taxon>
        <taxon>Lentisphaeria</taxon>
        <taxon>Victivallales</taxon>
        <taxon>Victivallaceae</taxon>
        <taxon>Victivallis</taxon>
    </lineage>
</organism>
<feature type="transmembrane region" description="Helical" evidence="1">
    <location>
        <begin position="98"/>
        <end position="119"/>
    </location>
</feature>
<dbReference type="GeneID" id="78296691"/>
<dbReference type="PANTHER" id="PTHR30093">
    <property type="entry name" value="GENERAL SECRETION PATHWAY PROTEIN G"/>
    <property type="match status" value="1"/>
</dbReference>
<keyword evidence="1" id="KW-0812">Transmembrane</keyword>
<dbReference type="AlphaFoldDB" id="A0A2U1AJT5"/>
<dbReference type="PANTHER" id="PTHR30093:SF2">
    <property type="entry name" value="TYPE II SECRETION SYSTEM PROTEIN H"/>
    <property type="match status" value="1"/>
</dbReference>